<proteinExistence type="predicted"/>
<reference evidence="2" key="1">
    <citation type="submission" date="2017-02" db="UniProtKB">
        <authorList>
            <consortium name="WormBaseParasite"/>
        </authorList>
    </citation>
    <scope>IDENTIFICATION</scope>
</reference>
<accession>A0A0N5A0J5</accession>
<evidence type="ECO:0000313" key="1">
    <source>
        <dbReference type="Proteomes" id="UP000038045"/>
    </source>
</evidence>
<keyword evidence="1" id="KW-1185">Reference proteome</keyword>
<dbReference type="WBParaSite" id="PTRK_0001494200.1">
    <property type="protein sequence ID" value="PTRK_0001494200.1"/>
    <property type="gene ID" value="PTRK_0001494200"/>
</dbReference>
<protein>
    <submittedName>
        <fullName evidence="2">NTR domain-containing protein</fullName>
    </submittedName>
</protein>
<dbReference type="AlphaFoldDB" id="A0A0N5A0J5"/>
<sequence length="172" mass="20558">MPERTTSFAPLKKYTDPRALLRSQIIENKISIVDEKIFKNNDTYSFFVTPEENIDYTSCIEYKYSLIGNRTRLGVYFCDRSEGGICVMKLHKNTDGKTFCEQVRPWYHTKHPFTLHFHFERRPRVFKNERRMRKYLRRVRRNPSILTKQVGKIELIGYQKCSDKCGNKPTYV</sequence>
<name>A0A0N5A0J5_PARTI</name>
<evidence type="ECO:0000313" key="2">
    <source>
        <dbReference type="WBParaSite" id="PTRK_0001494200.1"/>
    </source>
</evidence>
<dbReference type="Proteomes" id="UP000038045">
    <property type="component" value="Unplaced"/>
</dbReference>
<organism evidence="1 2">
    <name type="scientific">Parastrongyloides trichosuri</name>
    <name type="common">Possum-specific nematode worm</name>
    <dbReference type="NCBI Taxonomy" id="131310"/>
    <lineage>
        <taxon>Eukaryota</taxon>
        <taxon>Metazoa</taxon>
        <taxon>Ecdysozoa</taxon>
        <taxon>Nematoda</taxon>
        <taxon>Chromadorea</taxon>
        <taxon>Rhabditida</taxon>
        <taxon>Tylenchina</taxon>
        <taxon>Panagrolaimomorpha</taxon>
        <taxon>Strongyloidoidea</taxon>
        <taxon>Strongyloididae</taxon>
        <taxon>Parastrongyloides</taxon>
    </lineage>
</organism>